<comment type="caution">
    <text evidence="1">The sequence shown here is derived from an EMBL/GenBank/DDBJ whole genome shotgun (WGS) entry which is preliminary data.</text>
</comment>
<organism evidence="1 2">
    <name type="scientific">Trichonephila inaurata madagascariensis</name>
    <dbReference type="NCBI Taxonomy" id="2747483"/>
    <lineage>
        <taxon>Eukaryota</taxon>
        <taxon>Metazoa</taxon>
        <taxon>Ecdysozoa</taxon>
        <taxon>Arthropoda</taxon>
        <taxon>Chelicerata</taxon>
        <taxon>Arachnida</taxon>
        <taxon>Araneae</taxon>
        <taxon>Araneomorphae</taxon>
        <taxon>Entelegynae</taxon>
        <taxon>Araneoidea</taxon>
        <taxon>Nephilidae</taxon>
        <taxon>Trichonephila</taxon>
        <taxon>Trichonephila inaurata</taxon>
    </lineage>
</organism>
<dbReference type="EMBL" id="BMAV01025660">
    <property type="protein sequence ID" value="GFS43490.1"/>
    <property type="molecule type" value="Genomic_DNA"/>
</dbReference>
<protein>
    <submittedName>
        <fullName evidence="1">Uncharacterized protein</fullName>
    </submittedName>
</protein>
<dbReference type="AlphaFoldDB" id="A0A8X6IFX1"/>
<gene>
    <name evidence="1" type="ORF">TNIN_294601</name>
</gene>
<accession>A0A8X6IFX1</accession>
<sequence>MGGDSCRRNTIVDSKSDELVLQILSNRIQSRNLIHDSPKELDFDVGDTCVFSVGSLGAEDDRRRIPWVSCLGISDPWHSIVADGLHVSSLRLQGRRNDT</sequence>
<evidence type="ECO:0000313" key="1">
    <source>
        <dbReference type="EMBL" id="GFS43490.1"/>
    </source>
</evidence>
<proteinExistence type="predicted"/>
<dbReference type="Proteomes" id="UP000886998">
    <property type="component" value="Unassembled WGS sequence"/>
</dbReference>
<evidence type="ECO:0000313" key="2">
    <source>
        <dbReference type="Proteomes" id="UP000886998"/>
    </source>
</evidence>
<keyword evidence="2" id="KW-1185">Reference proteome</keyword>
<reference evidence="1" key="1">
    <citation type="submission" date="2020-08" db="EMBL/GenBank/DDBJ databases">
        <title>Multicomponent nature underlies the extraordinary mechanical properties of spider dragline silk.</title>
        <authorList>
            <person name="Kono N."/>
            <person name="Nakamura H."/>
            <person name="Mori M."/>
            <person name="Yoshida Y."/>
            <person name="Ohtoshi R."/>
            <person name="Malay A.D."/>
            <person name="Moran D.A.P."/>
            <person name="Tomita M."/>
            <person name="Numata K."/>
            <person name="Arakawa K."/>
        </authorList>
    </citation>
    <scope>NUCLEOTIDE SEQUENCE</scope>
</reference>
<name>A0A8X6IFX1_9ARAC</name>